<organism evidence="2 3">
    <name type="scientific">Fervidibacillus albus</name>
    <dbReference type="NCBI Taxonomy" id="2980026"/>
    <lineage>
        <taxon>Bacteria</taxon>
        <taxon>Bacillati</taxon>
        <taxon>Bacillota</taxon>
        <taxon>Bacilli</taxon>
        <taxon>Bacillales</taxon>
        <taxon>Bacillaceae</taxon>
        <taxon>Fervidibacillus</taxon>
    </lineage>
</organism>
<protein>
    <submittedName>
        <fullName evidence="2">OB-fold nucleic acid binding domain-containing protein</fullName>
    </submittedName>
</protein>
<dbReference type="Proteomes" id="UP001164718">
    <property type="component" value="Chromosome"/>
</dbReference>
<accession>A0A9E8RWN7</accession>
<evidence type="ECO:0000313" key="3">
    <source>
        <dbReference type="Proteomes" id="UP001164718"/>
    </source>
</evidence>
<proteinExistence type="predicted"/>
<dbReference type="RefSeq" id="WP_275416390.1">
    <property type="nucleotide sequence ID" value="NZ_CP106878.1"/>
</dbReference>
<evidence type="ECO:0000256" key="1">
    <source>
        <dbReference type="SAM" id="Phobius"/>
    </source>
</evidence>
<keyword evidence="1" id="KW-1133">Transmembrane helix</keyword>
<keyword evidence="1" id="KW-0812">Transmembrane</keyword>
<keyword evidence="3" id="KW-1185">Reference proteome</keyword>
<gene>
    <name evidence="2" type="ORF">OE104_08120</name>
</gene>
<sequence>MKVWIVGGISLLLLLLIVGTVVLIFQFKKRTGGDSASRHFSNPNAKIEQADYTYMICERCHKRNYVNKNSLHKLCNNCGWNLTEPYVHKTVHIKQLAEDIGTEQLAKMNVNDRLYVYIDHVLKEGNKMATVSVYDGNYRLIGTVDEEVAKELIPKIDMCAKVFGKIKKKHPHGLEILITNDVQKMWSF</sequence>
<name>A0A9E8RWN7_9BACI</name>
<dbReference type="AlphaFoldDB" id="A0A9E8RWN7"/>
<dbReference type="KEGG" id="faf:OE104_08120"/>
<evidence type="ECO:0000313" key="2">
    <source>
        <dbReference type="EMBL" id="WAA08612.1"/>
    </source>
</evidence>
<dbReference type="EMBL" id="CP106878">
    <property type="protein sequence ID" value="WAA08612.1"/>
    <property type="molecule type" value="Genomic_DNA"/>
</dbReference>
<feature type="transmembrane region" description="Helical" evidence="1">
    <location>
        <begin position="6"/>
        <end position="25"/>
    </location>
</feature>
<keyword evidence="1" id="KW-0472">Membrane</keyword>
<reference evidence="2" key="1">
    <citation type="submission" date="2022-09" db="EMBL/GenBank/DDBJ databases">
        <title>Complete Genomes of Fervidibacillus albus and Fervidibacillus halotolerans isolated from tidal flat sediments.</title>
        <authorList>
            <person name="Kwon K.K."/>
            <person name="Yang S.-H."/>
            <person name="Park M.J."/>
            <person name="Oh H.-M."/>
        </authorList>
    </citation>
    <scope>NUCLEOTIDE SEQUENCE</scope>
    <source>
        <strain evidence="2">MEBiC13591</strain>
    </source>
</reference>